<dbReference type="Proteomes" id="UP000636579">
    <property type="component" value="Unassembled WGS sequence"/>
</dbReference>
<feature type="region of interest" description="Disordered" evidence="1">
    <location>
        <begin position="47"/>
        <end position="105"/>
    </location>
</feature>
<protein>
    <submittedName>
        <fullName evidence="2">Uncharacterized protein</fullName>
    </submittedName>
</protein>
<evidence type="ECO:0000256" key="1">
    <source>
        <dbReference type="SAM" id="MobiDB-lite"/>
    </source>
</evidence>
<accession>A0ABR9J9M4</accession>
<evidence type="ECO:0000313" key="2">
    <source>
        <dbReference type="EMBL" id="MBE1515701.1"/>
    </source>
</evidence>
<reference evidence="2 3" key="1">
    <citation type="submission" date="2020-10" db="EMBL/GenBank/DDBJ databases">
        <title>Sequencing the genomes of 1000 actinobacteria strains.</title>
        <authorList>
            <person name="Klenk H.-P."/>
        </authorList>
    </citation>
    <scope>NUCLEOTIDE SEQUENCE [LARGE SCALE GENOMIC DNA]</scope>
    <source>
        <strain evidence="2 3">DSM 15474</strain>
    </source>
</reference>
<keyword evidence="3" id="KW-1185">Reference proteome</keyword>
<feature type="compositionally biased region" description="Low complexity" evidence="1">
    <location>
        <begin position="49"/>
        <end position="61"/>
    </location>
</feature>
<name>A0ABR9J9M4_9MICC</name>
<evidence type="ECO:0000313" key="3">
    <source>
        <dbReference type="Proteomes" id="UP000636579"/>
    </source>
</evidence>
<organism evidence="2 3">
    <name type="scientific">Nesterenkonia halotolerans</name>
    <dbReference type="NCBI Taxonomy" id="225325"/>
    <lineage>
        <taxon>Bacteria</taxon>
        <taxon>Bacillati</taxon>
        <taxon>Actinomycetota</taxon>
        <taxon>Actinomycetes</taxon>
        <taxon>Micrococcales</taxon>
        <taxon>Micrococcaceae</taxon>
        <taxon>Nesterenkonia</taxon>
    </lineage>
</organism>
<sequence length="105" mass="10950">MTTQHWIITVDDEHLETMDEVVSELKASGLVIDKVLRSLGQITGHTEDVAGAAGPDAAPSVQSDGAGADSELKRPQAQDLAAVPGVASADSSRRHRVAPPDAEVQ</sequence>
<dbReference type="EMBL" id="JADBEE010000002">
    <property type="protein sequence ID" value="MBE1515701.1"/>
    <property type="molecule type" value="Genomic_DNA"/>
</dbReference>
<gene>
    <name evidence="2" type="ORF">H4W26_002493</name>
</gene>
<comment type="caution">
    <text evidence="2">The sequence shown here is derived from an EMBL/GenBank/DDBJ whole genome shotgun (WGS) entry which is preliminary data.</text>
</comment>
<proteinExistence type="predicted"/>
<dbReference type="RefSeq" id="WP_192592503.1">
    <property type="nucleotide sequence ID" value="NZ_JADBEE010000002.1"/>
</dbReference>